<organism evidence="1 2">
    <name type="scientific">Rossellomorea pakistanensis</name>
    <dbReference type="NCBI Taxonomy" id="992288"/>
    <lineage>
        <taxon>Bacteria</taxon>
        <taxon>Bacillati</taxon>
        <taxon>Bacillota</taxon>
        <taxon>Bacilli</taxon>
        <taxon>Bacillales</taxon>
        <taxon>Bacillaceae</taxon>
        <taxon>Rossellomorea</taxon>
    </lineage>
</organism>
<comment type="caution">
    <text evidence="1">The sequence shown here is derived from an EMBL/GenBank/DDBJ whole genome shotgun (WGS) entry which is preliminary data.</text>
</comment>
<accession>A0ABS2NJK5</accession>
<dbReference type="RefSeq" id="WP_205175411.1">
    <property type="nucleotide sequence ID" value="NZ_JAFBDZ010000007.1"/>
</dbReference>
<protein>
    <submittedName>
        <fullName evidence="1">Uncharacterized protein</fullName>
    </submittedName>
</protein>
<gene>
    <name evidence="1" type="ORF">JOC86_004620</name>
</gene>
<sequence length="257" mass="30245">MKQNGEIRNIIYIHENADKKYVLSYGIEFFEFAKNLPFKLNNLLLLNHQYDHGSFNMHTLLEFVESEKIQKLAHDDIYGYGDFCWIDFEEEAGVDELEGQEIAELLYLGHTKQHLQPPFYSKLNNQFAYLAHDDGWFNKTYYRNLNDFYSMLGSTVSYKLSHLKGQKLFFGLKKGKNYPFISKEVLYSFKDKMKEGMVISIEKSIQSRGKLEIPIWVMGDYLNMDAMYEDYEAVMKTPADGFLVFDRKTNEWSALVK</sequence>
<name>A0ABS2NJK5_9BACI</name>
<evidence type="ECO:0000313" key="2">
    <source>
        <dbReference type="Proteomes" id="UP001646157"/>
    </source>
</evidence>
<dbReference type="EMBL" id="JAFBDZ010000007">
    <property type="protein sequence ID" value="MBM7588045.1"/>
    <property type="molecule type" value="Genomic_DNA"/>
</dbReference>
<evidence type="ECO:0000313" key="1">
    <source>
        <dbReference type="EMBL" id="MBM7588045.1"/>
    </source>
</evidence>
<keyword evidence="2" id="KW-1185">Reference proteome</keyword>
<dbReference type="Proteomes" id="UP001646157">
    <property type="component" value="Unassembled WGS sequence"/>
</dbReference>
<reference evidence="1 2" key="1">
    <citation type="submission" date="2021-01" db="EMBL/GenBank/DDBJ databases">
        <title>Genomic Encyclopedia of Type Strains, Phase IV (KMG-IV): sequencing the most valuable type-strain genomes for metagenomic binning, comparative biology and taxonomic classification.</title>
        <authorList>
            <person name="Goeker M."/>
        </authorList>
    </citation>
    <scope>NUCLEOTIDE SEQUENCE [LARGE SCALE GENOMIC DNA]</scope>
    <source>
        <strain evidence="1 2">DSM 24834</strain>
    </source>
</reference>
<proteinExistence type="predicted"/>